<evidence type="ECO:0000313" key="5">
    <source>
        <dbReference type="Proteomes" id="UP000302139"/>
    </source>
</evidence>
<accession>A0A4D4LT70</accession>
<dbReference type="Proteomes" id="UP000299211">
    <property type="component" value="Unassembled WGS sequence"/>
</dbReference>
<dbReference type="EMBL" id="BJHY01000001">
    <property type="protein sequence ID" value="GDY75305.1"/>
    <property type="molecule type" value="Genomic_DNA"/>
</dbReference>
<dbReference type="EMBL" id="BJHX01000001">
    <property type="protein sequence ID" value="GDY64522.1"/>
    <property type="molecule type" value="Genomic_DNA"/>
</dbReference>
<comment type="caution">
    <text evidence="2">The sequence shown here is derived from an EMBL/GenBank/DDBJ whole genome shotgun (WGS) entry which is preliminary data.</text>
</comment>
<evidence type="ECO:0000256" key="1">
    <source>
        <dbReference type="SAM" id="MobiDB-lite"/>
    </source>
</evidence>
<feature type="compositionally biased region" description="Basic and acidic residues" evidence="1">
    <location>
        <begin position="32"/>
        <end position="52"/>
    </location>
</feature>
<reference evidence="2 5" key="2">
    <citation type="submission" date="2019-04" db="EMBL/GenBank/DDBJ databases">
        <title>Draft genome sequences of Streptomyces avermitilis NBRC 14893.</title>
        <authorList>
            <person name="Komaki H."/>
            <person name="Tamura T."/>
            <person name="Hosoyama A."/>
        </authorList>
    </citation>
    <scope>NUCLEOTIDE SEQUENCE [LARGE SCALE GENOMIC DNA]</scope>
    <source>
        <strain evidence="2 5">NBRC 14893</strain>
    </source>
</reference>
<evidence type="ECO:0000313" key="2">
    <source>
        <dbReference type="EMBL" id="GDY64522.1"/>
    </source>
</evidence>
<feature type="region of interest" description="Disordered" evidence="1">
    <location>
        <begin position="1"/>
        <end position="55"/>
    </location>
</feature>
<name>A0A4D4LT70_STRAX</name>
<gene>
    <name evidence="2" type="ORF">SAV14893_039150</name>
    <name evidence="3" type="ORF">SAV31267_047900</name>
</gene>
<reference evidence="3 4" key="1">
    <citation type="submission" date="2019-04" db="EMBL/GenBank/DDBJ databases">
        <title>Draft genome sequences of Streptomyces avermitilis ATCC 31267.</title>
        <authorList>
            <person name="Komaki H."/>
            <person name="Tamura T."/>
            <person name="Hosoyama A."/>
        </authorList>
    </citation>
    <scope>NUCLEOTIDE SEQUENCE [LARGE SCALE GENOMIC DNA]</scope>
    <source>
        <strain evidence="3 4">ATCC 31267</strain>
    </source>
</reference>
<evidence type="ECO:0000313" key="3">
    <source>
        <dbReference type="EMBL" id="GDY75305.1"/>
    </source>
</evidence>
<evidence type="ECO:0000313" key="4">
    <source>
        <dbReference type="Proteomes" id="UP000299211"/>
    </source>
</evidence>
<sequence length="80" mass="8535">MPTDMLLPSTSGPSRASDLRAEGPSSQGFARPDWKCDMADLRKPEEPDRDPGRGPTKAEILIAILTAISALAGCVEQLAR</sequence>
<protein>
    <submittedName>
        <fullName evidence="2">Uncharacterized protein</fullName>
    </submittedName>
</protein>
<dbReference type="Proteomes" id="UP000302139">
    <property type="component" value="Unassembled WGS sequence"/>
</dbReference>
<dbReference type="AlphaFoldDB" id="A0A4D4LT70"/>
<organism evidence="2 5">
    <name type="scientific">Streptomyces avermitilis</name>
    <dbReference type="NCBI Taxonomy" id="33903"/>
    <lineage>
        <taxon>Bacteria</taxon>
        <taxon>Bacillati</taxon>
        <taxon>Actinomycetota</taxon>
        <taxon>Actinomycetes</taxon>
        <taxon>Kitasatosporales</taxon>
        <taxon>Streptomycetaceae</taxon>
        <taxon>Streptomyces</taxon>
    </lineage>
</organism>
<proteinExistence type="predicted"/>